<comment type="catalytic activity">
    <reaction evidence="1">
        <text>a monocarboxylic acid amide + H2O = a monocarboxylate + NH4(+)</text>
        <dbReference type="Rhea" id="RHEA:12020"/>
        <dbReference type="ChEBI" id="CHEBI:15377"/>
        <dbReference type="ChEBI" id="CHEBI:28938"/>
        <dbReference type="ChEBI" id="CHEBI:35757"/>
        <dbReference type="ChEBI" id="CHEBI:83628"/>
        <dbReference type="EC" id="3.5.1.4"/>
    </reaction>
</comment>
<dbReference type="SUPFAM" id="SSF75304">
    <property type="entry name" value="Amidase signature (AS) enzymes"/>
    <property type="match status" value="1"/>
</dbReference>
<evidence type="ECO:0000313" key="7">
    <source>
        <dbReference type="Proteomes" id="UP001610446"/>
    </source>
</evidence>
<dbReference type="Gene3D" id="3.90.1300.10">
    <property type="entry name" value="Amidase signature (AS) domain"/>
    <property type="match status" value="1"/>
</dbReference>
<dbReference type="InterPro" id="IPR020556">
    <property type="entry name" value="Amidase_CS"/>
</dbReference>
<dbReference type="InterPro" id="IPR036928">
    <property type="entry name" value="AS_sf"/>
</dbReference>
<evidence type="ECO:0000256" key="3">
    <source>
        <dbReference type="ARBA" id="ARBA00012922"/>
    </source>
</evidence>
<name>A0ABR4J4I0_9EURO</name>
<dbReference type="PIRSF" id="PIRSF001221">
    <property type="entry name" value="Amidase_fungi"/>
    <property type="match status" value="1"/>
</dbReference>
<proteinExistence type="inferred from homology"/>
<keyword evidence="7" id="KW-1185">Reference proteome</keyword>
<reference evidence="6 7" key="1">
    <citation type="submission" date="2024-07" db="EMBL/GenBank/DDBJ databases">
        <title>Section-level genome sequencing and comparative genomics of Aspergillus sections Usti and Cavernicolus.</title>
        <authorList>
            <consortium name="Lawrence Berkeley National Laboratory"/>
            <person name="Nybo J.L."/>
            <person name="Vesth T.C."/>
            <person name="Theobald S."/>
            <person name="Frisvad J.C."/>
            <person name="Larsen T.O."/>
            <person name="Kjaerboelling I."/>
            <person name="Rothschild-Mancinelli K."/>
            <person name="Lyhne E.K."/>
            <person name="Kogle M.E."/>
            <person name="Barry K."/>
            <person name="Clum A."/>
            <person name="Na H."/>
            <person name="Ledsgaard L."/>
            <person name="Lin J."/>
            <person name="Lipzen A."/>
            <person name="Kuo A."/>
            <person name="Riley R."/>
            <person name="Mondo S."/>
            <person name="Labutti K."/>
            <person name="Haridas S."/>
            <person name="Pangalinan J."/>
            <person name="Salamov A.A."/>
            <person name="Simmons B.A."/>
            <person name="Magnuson J.K."/>
            <person name="Chen J."/>
            <person name="Drula E."/>
            <person name="Henrissat B."/>
            <person name="Wiebenga A."/>
            <person name="Lubbers R.J."/>
            <person name="Gomes A.C."/>
            <person name="Makela M.R."/>
            <person name="Stajich J."/>
            <person name="Grigoriev I.V."/>
            <person name="Mortensen U.H."/>
            <person name="De Vries R.P."/>
            <person name="Baker S.E."/>
            <person name="Andersen M.R."/>
        </authorList>
    </citation>
    <scope>NUCLEOTIDE SEQUENCE [LARGE SCALE GENOMIC DNA]</scope>
    <source>
        <strain evidence="6 7">CBS 123904</strain>
    </source>
</reference>
<dbReference type="PANTHER" id="PTHR46072:SF3">
    <property type="entry name" value="AMIDASE"/>
    <property type="match status" value="1"/>
</dbReference>
<protein>
    <recommendedName>
        <fullName evidence="3">amidase</fullName>
        <ecNumber evidence="3">3.5.1.4</ecNumber>
    </recommendedName>
</protein>
<sequence length="560" mass="61705">MDHHADTTPVWQVKAWKKREDCRNKIPKQWLIPETMWENLPLPLAENKVDLIDLDIIRRCNTLTARELDITENHNVALLLEKLATGQFTAVEVTTAFCKRASVAGQLTNCLTETPFDTALTRAQELDLLRESGKLKGPLHGLPISVKDCLQIAGTQATIGFTAYLDQLPSKHNSCLVEMLLDLGAVLYVKTNIPQTLMTADSENVIFGRTLNPYNTMLTAGGSSGGEGALLALRGSPLGIGTDVAGSIRIPALCCGLYGFKPSASRIPDGKQQGYGSGGLRTVYGSVGPLAGDIDALEILTRAVLSARPALYDPGALDIPWREVATEIKPKLRFGFFLEDQAFPLHPPVRDALQDAVSCLRDEGHEIVPLSAEECHMAKALEVIWKFFSFDNSASEVVAQGGEPPIASRAVIASLKKGLGSKFVPDFEEMAPLDRLSTLNIKRGEIIADWHRLWRKYNLDAVICPPAQNTAVEHDQYGLTPYTSFLNLLDYPACVIPFKRAKEYPDFAKEERQCMPYYNGKLLKGAPCSVQVFTSRLRDEECLAIARVVDQCLHKGRARY</sequence>
<evidence type="ECO:0000256" key="2">
    <source>
        <dbReference type="ARBA" id="ARBA00009199"/>
    </source>
</evidence>
<comment type="caution">
    <text evidence="6">The sequence shown here is derived from an EMBL/GenBank/DDBJ whole genome shotgun (WGS) entry which is preliminary data.</text>
</comment>
<dbReference type="Proteomes" id="UP001610446">
    <property type="component" value="Unassembled WGS sequence"/>
</dbReference>
<organism evidence="6 7">
    <name type="scientific">Aspergillus pseudoustus</name>
    <dbReference type="NCBI Taxonomy" id="1810923"/>
    <lineage>
        <taxon>Eukaryota</taxon>
        <taxon>Fungi</taxon>
        <taxon>Dikarya</taxon>
        <taxon>Ascomycota</taxon>
        <taxon>Pezizomycotina</taxon>
        <taxon>Eurotiomycetes</taxon>
        <taxon>Eurotiomycetidae</taxon>
        <taxon>Eurotiales</taxon>
        <taxon>Aspergillaceae</taxon>
        <taxon>Aspergillus</taxon>
        <taxon>Aspergillus subgen. Nidulantes</taxon>
    </lineage>
</organism>
<dbReference type="GO" id="GO:0016787">
    <property type="term" value="F:hydrolase activity"/>
    <property type="evidence" value="ECO:0007669"/>
    <property type="project" value="UniProtKB-KW"/>
</dbReference>
<dbReference type="PROSITE" id="PS00571">
    <property type="entry name" value="AMIDASES"/>
    <property type="match status" value="1"/>
</dbReference>
<dbReference type="PANTHER" id="PTHR46072">
    <property type="entry name" value="AMIDASE-RELATED-RELATED"/>
    <property type="match status" value="1"/>
</dbReference>
<dbReference type="EC" id="3.5.1.4" evidence="3"/>
<dbReference type="Pfam" id="PF01425">
    <property type="entry name" value="Amidase"/>
    <property type="match status" value="1"/>
</dbReference>
<evidence type="ECO:0000256" key="1">
    <source>
        <dbReference type="ARBA" id="ARBA00001311"/>
    </source>
</evidence>
<evidence type="ECO:0000313" key="6">
    <source>
        <dbReference type="EMBL" id="KAL2834806.1"/>
    </source>
</evidence>
<accession>A0ABR4J4I0</accession>
<evidence type="ECO:0000259" key="5">
    <source>
        <dbReference type="Pfam" id="PF01425"/>
    </source>
</evidence>
<dbReference type="EMBL" id="JBFXLU010000212">
    <property type="protein sequence ID" value="KAL2834806.1"/>
    <property type="molecule type" value="Genomic_DNA"/>
</dbReference>
<keyword evidence="4 6" id="KW-0378">Hydrolase</keyword>
<feature type="domain" description="Amidase" evidence="5">
    <location>
        <begin position="92"/>
        <end position="543"/>
    </location>
</feature>
<gene>
    <name evidence="6" type="ORF">BJY01DRAFT_259392</name>
</gene>
<dbReference type="InterPro" id="IPR023631">
    <property type="entry name" value="Amidase_dom"/>
</dbReference>
<evidence type="ECO:0000256" key="4">
    <source>
        <dbReference type="ARBA" id="ARBA00022801"/>
    </source>
</evidence>
<comment type="similarity">
    <text evidence="2">Belongs to the amidase family.</text>
</comment>